<dbReference type="EMBL" id="LHQQ01000110">
    <property type="protein sequence ID" value="KOS42248.1"/>
    <property type="molecule type" value="Genomic_DNA"/>
</dbReference>
<name>A0A0M8NZU2_9EURO</name>
<dbReference type="Proteomes" id="UP000037696">
    <property type="component" value="Unassembled WGS sequence"/>
</dbReference>
<keyword evidence="2" id="KW-1185">Reference proteome</keyword>
<organism evidence="1 2">
    <name type="scientific">Penicillium nordicum</name>
    <dbReference type="NCBI Taxonomy" id="229535"/>
    <lineage>
        <taxon>Eukaryota</taxon>
        <taxon>Fungi</taxon>
        <taxon>Dikarya</taxon>
        <taxon>Ascomycota</taxon>
        <taxon>Pezizomycotina</taxon>
        <taxon>Eurotiomycetes</taxon>
        <taxon>Eurotiomycetidae</taxon>
        <taxon>Eurotiales</taxon>
        <taxon>Aspergillaceae</taxon>
        <taxon>Penicillium</taxon>
    </lineage>
</organism>
<accession>A0A0M8NZU2</accession>
<sequence>MKRHLIVPTMSFTESEEHRKLRDSLRGLEDKFSPSKTDQFDYSCLQKDKVNVSSMDLDNPDKKTKFFTAYLASRLLNPDVEYDRERSTYPEFKSIDPIYRRPMDCARNMIAYFSSYITANDIGSETKISAMSWSNIRHSTPLGRPSSVVMISPASIHYSVLDFLH</sequence>
<gene>
    <name evidence="1" type="ORF">ACN38_g6869</name>
</gene>
<reference evidence="1 2" key="1">
    <citation type="submission" date="2015-08" db="EMBL/GenBank/DDBJ databases">
        <title>Genome sequencing of Penicillium nordicum.</title>
        <authorList>
            <person name="Nguyen H.D."/>
            <person name="Seifert K.A."/>
        </authorList>
    </citation>
    <scope>NUCLEOTIDE SEQUENCE [LARGE SCALE GENOMIC DNA]</scope>
    <source>
        <strain evidence="1 2">DAOMC 185683</strain>
    </source>
</reference>
<evidence type="ECO:0000313" key="2">
    <source>
        <dbReference type="Proteomes" id="UP000037696"/>
    </source>
</evidence>
<comment type="caution">
    <text evidence="1">The sequence shown here is derived from an EMBL/GenBank/DDBJ whole genome shotgun (WGS) entry which is preliminary data.</text>
</comment>
<dbReference type="AlphaFoldDB" id="A0A0M8NZU2"/>
<evidence type="ECO:0000313" key="1">
    <source>
        <dbReference type="EMBL" id="KOS42248.1"/>
    </source>
</evidence>
<dbReference type="OrthoDB" id="4177740at2759"/>
<proteinExistence type="predicted"/>
<protein>
    <submittedName>
        <fullName evidence="1">Uncharacterized protein</fullName>
    </submittedName>
</protein>